<sequence>FEFGHGLSYTTFDYSNLNVPPTLNWNDQLIITLSVRNSGSRQSDHTVLLYISDLYRSITPPNKELKGYTKLSLQAGEQKAVQFTLNRHDLSFIGIDLTRQTEPGLFIVTVDNIQEDDILLSFGPMAEKGTIFELDKTQQTQLLNKLNMLNNNSSSSMPQLSVDIISNMEATIGRMLQKLVVMDDCSQLVKDIVINGTLDFTVMITTIFNNLDKLNKEKKMYFSKFIAEYSTTKKFLSGLQKQVIDDDSNAKKIFMKKILDHIQELILKADEDIDVIFVINYAILCNKMISCVIMQHFSET</sequence>
<evidence type="ECO:0000256" key="4">
    <source>
        <dbReference type="ARBA" id="ARBA00022801"/>
    </source>
</evidence>
<comment type="similarity">
    <text evidence="2">Belongs to the glycosyl hydrolase 3 family.</text>
</comment>
<gene>
    <name evidence="6" type="ORF">OTI717_LOCUS34302</name>
</gene>
<comment type="catalytic activity">
    <reaction evidence="1">
        <text>Hydrolysis of terminal, non-reducing beta-D-glucosyl residues with release of beta-D-glucose.</text>
        <dbReference type="EC" id="3.2.1.21"/>
    </reaction>
</comment>
<evidence type="ECO:0000256" key="2">
    <source>
        <dbReference type="ARBA" id="ARBA00005336"/>
    </source>
</evidence>
<dbReference type="InterPro" id="IPR013783">
    <property type="entry name" value="Ig-like_fold"/>
</dbReference>
<name>A0A819V975_9BILA</name>
<dbReference type="Pfam" id="PF14310">
    <property type="entry name" value="Fn3-like"/>
    <property type="match status" value="1"/>
</dbReference>
<dbReference type="PANTHER" id="PTHR42715:SF10">
    <property type="entry name" value="BETA-GLUCOSIDASE"/>
    <property type="match status" value="1"/>
</dbReference>
<dbReference type="PANTHER" id="PTHR42715">
    <property type="entry name" value="BETA-GLUCOSIDASE"/>
    <property type="match status" value="1"/>
</dbReference>
<dbReference type="AlphaFoldDB" id="A0A819V975"/>
<protein>
    <recommendedName>
        <fullName evidence="3">beta-glucosidase</fullName>
        <ecNumber evidence="3">3.2.1.21</ecNumber>
    </recommendedName>
</protein>
<reference evidence="6" key="1">
    <citation type="submission" date="2021-02" db="EMBL/GenBank/DDBJ databases">
        <authorList>
            <person name="Nowell W R."/>
        </authorList>
    </citation>
    <scope>NUCLEOTIDE SEQUENCE</scope>
</reference>
<evidence type="ECO:0000256" key="1">
    <source>
        <dbReference type="ARBA" id="ARBA00000448"/>
    </source>
</evidence>
<organism evidence="6 7">
    <name type="scientific">Rotaria sordida</name>
    <dbReference type="NCBI Taxonomy" id="392033"/>
    <lineage>
        <taxon>Eukaryota</taxon>
        <taxon>Metazoa</taxon>
        <taxon>Spiralia</taxon>
        <taxon>Gnathifera</taxon>
        <taxon>Rotifera</taxon>
        <taxon>Eurotatoria</taxon>
        <taxon>Bdelloidea</taxon>
        <taxon>Philodinida</taxon>
        <taxon>Philodinidae</taxon>
        <taxon>Rotaria</taxon>
    </lineage>
</organism>
<evidence type="ECO:0000313" key="6">
    <source>
        <dbReference type="EMBL" id="CAF4105522.1"/>
    </source>
</evidence>
<accession>A0A819V975</accession>
<feature type="non-terminal residue" evidence="6">
    <location>
        <position position="1"/>
    </location>
</feature>
<proteinExistence type="inferred from homology"/>
<evidence type="ECO:0000313" key="7">
    <source>
        <dbReference type="Proteomes" id="UP000663823"/>
    </source>
</evidence>
<dbReference type="Proteomes" id="UP000663823">
    <property type="component" value="Unassembled WGS sequence"/>
</dbReference>
<dbReference type="InterPro" id="IPR050288">
    <property type="entry name" value="Cellulose_deg_GH3"/>
</dbReference>
<dbReference type="InterPro" id="IPR026891">
    <property type="entry name" value="Fn3-like"/>
</dbReference>
<dbReference type="EC" id="3.2.1.21" evidence="3"/>
<comment type="caution">
    <text evidence="6">The sequence shown here is derived from an EMBL/GenBank/DDBJ whole genome shotgun (WGS) entry which is preliminary data.</text>
</comment>
<dbReference type="SMART" id="SM01217">
    <property type="entry name" value="Fn3_like"/>
    <property type="match status" value="1"/>
</dbReference>
<dbReference type="EMBL" id="CAJOAX010012074">
    <property type="protein sequence ID" value="CAF4105522.1"/>
    <property type="molecule type" value="Genomic_DNA"/>
</dbReference>
<feature type="domain" description="Fibronectin type III-like" evidence="5">
    <location>
        <begin position="45"/>
        <end position="114"/>
    </location>
</feature>
<evidence type="ECO:0000259" key="5">
    <source>
        <dbReference type="SMART" id="SM01217"/>
    </source>
</evidence>
<dbReference type="GO" id="GO:0008422">
    <property type="term" value="F:beta-glucosidase activity"/>
    <property type="evidence" value="ECO:0007669"/>
    <property type="project" value="UniProtKB-EC"/>
</dbReference>
<evidence type="ECO:0000256" key="3">
    <source>
        <dbReference type="ARBA" id="ARBA00012744"/>
    </source>
</evidence>
<dbReference type="Gene3D" id="2.60.40.10">
    <property type="entry name" value="Immunoglobulins"/>
    <property type="match status" value="1"/>
</dbReference>
<keyword evidence="4" id="KW-0378">Hydrolase</keyword>